<dbReference type="VEuPathDB" id="FungiDB:HGUI_02394"/>
<accession>A0A1L0B1A9</accession>
<evidence type="ECO:0000313" key="1">
    <source>
        <dbReference type="EMBL" id="SGZ40194.1"/>
    </source>
</evidence>
<keyword evidence="2" id="KW-1185">Reference proteome</keyword>
<reference evidence="2" key="1">
    <citation type="submission" date="2016-11" db="EMBL/GenBank/DDBJ databases">
        <authorList>
            <person name="Guldener U."/>
        </authorList>
    </citation>
    <scope>NUCLEOTIDE SEQUENCE [LARGE SCALE GENOMIC DNA]</scope>
</reference>
<name>A0A1L0B1A9_9ASCO</name>
<sequence length="556" mass="66038">MFDHLIDEVNFKIWLLLPLKDRLNLLLLNKKINQALTKFLYKNIYLNTHKIITKDCDNVNYTGEFSSYSFLATNSTQPNEFVKTRQAMKFFIRSLESNPSLITHLEKIVVSWHIPVYYKTKIVTILTAGIEKDGNVYKPLKLKSLENEMNKDLFLKFINNCDPRILKLQSNLTIPHYDDKKGVHENINNKVEDGTYYKQIGSLFMNGFIQERKFHYLQSLDIHFNPIAMGFCRGIHLNLKSLTLNIRLPDKINVPQNYQCGDINLSPSFKWDDFLNVKTLRSLDLVSWIPEPSREYLKEYKLLELLEECTNLQSLKTFSVPYDPQLMKYVLTEMSSLERLRIDILDLTFSFTRLFLSIFEEGLKKRFEKLSHSLKSLHIELLPSSYRDPDFLIQLLRNSPEFLDIRSVLPCTCDDCIHCLKNLICKRIFQYEDHKFIFDEESKTLESYDDIHILFKKLNSITPYKSNFKNLFFQYGVPNIAKMKKNFGWEYNVELTNEDIESLYQFMFHFYKRSINFMRLNFPKLEYLNLNDLCLEKKSLEKSFEFCFSFEELLKL</sequence>
<protein>
    <submittedName>
        <fullName evidence="1">Uncharacterized protein</fullName>
    </submittedName>
</protein>
<dbReference type="EMBL" id="FQNF01000042">
    <property type="protein sequence ID" value="SGZ40194.1"/>
    <property type="molecule type" value="Genomic_DNA"/>
</dbReference>
<gene>
    <name evidence="1" type="ORF">HGUI_02394</name>
</gene>
<dbReference type="AlphaFoldDB" id="A0A1L0B1A9"/>
<proteinExistence type="predicted"/>
<dbReference type="OrthoDB" id="3972495at2759"/>
<dbReference type="Proteomes" id="UP000183365">
    <property type="component" value="Unassembled WGS sequence"/>
</dbReference>
<organism evidence="1 2">
    <name type="scientific">Hanseniaspora guilliermondii</name>
    <dbReference type="NCBI Taxonomy" id="56406"/>
    <lineage>
        <taxon>Eukaryota</taxon>
        <taxon>Fungi</taxon>
        <taxon>Dikarya</taxon>
        <taxon>Ascomycota</taxon>
        <taxon>Saccharomycotina</taxon>
        <taxon>Saccharomycetes</taxon>
        <taxon>Saccharomycodales</taxon>
        <taxon>Saccharomycodaceae</taxon>
        <taxon>Hanseniaspora</taxon>
    </lineage>
</organism>
<evidence type="ECO:0000313" key="2">
    <source>
        <dbReference type="Proteomes" id="UP000183365"/>
    </source>
</evidence>